<dbReference type="OrthoDB" id="1939038at2759"/>
<protein>
    <submittedName>
        <fullName evidence="2">Uncharacterized protein</fullName>
    </submittedName>
</protein>
<sequence length="123" mass="13189">MNFAEGRSLGSGKKMELKKAVVTNVRNAMGRKLVDVFKNDFHSEHVPVAVYVDEDRPLAPVGFAQGATPPALGHVENSRPPPPSPTNNPRPPGHTDSRPPGHVEDFRPTAPGHSPGIGHSIHN</sequence>
<feature type="compositionally biased region" description="Basic and acidic residues" evidence="1">
    <location>
        <begin position="93"/>
        <end position="107"/>
    </location>
</feature>
<feature type="region of interest" description="Disordered" evidence="1">
    <location>
        <begin position="60"/>
        <end position="123"/>
    </location>
</feature>
<comment type="caution">
    <text evidence="2">The sequence shown here is derived from an EMBL/GenBank/DDBJ whole genome shotgun (WGS) entry which is preliminary data.</text>
</comment>
<evidence type="ECO:0000313" key="2">
    <source>
        <dbReference type="EMBL" id="KAF5178811.1"/>
    </source>
</evidence>
<evidence type="ECO:0000256" key="1">
    <source>
        <dbReference type="SAM" id="MobiDB-lite"/>
    </source>
</evidence>
<keyword evidence="3" id="KW-1185">Reference proteome</keyword>
<accession>A0A7J6V1X9</accession>
<dbReference type="EMBL" id="JABWDY010039566">
    <property type="protein sequence ID" value="KAF5178811.1"/>
    <property type="molecule type" value="Genomic_DNA"/>
</dbReference>
<reference evidence="2 3" key="1">
    <citation type="submission" date="2020-06" db="EMBL/GenBank/DDBJ databases">
        <title>Transcriptomic and genomic resources for Thalictrum thalictroides and T. hernandezii: Facilitating candidate gene discovery in an emerging model plant lineage.</title>
        <authorList>
            <person name="Arias T."/>
            <person name="Riano-Pachon D.M."/>
            <person name="Di Stilio V.S."/>
        </authorList>
    </citation>
    <scope>NUCLEOTIDE SEQUENCE [LARGE SCALE GENOMIC DNA]</scope>
    <source>
        <strain evidence="3">cv. WT478/WT964</strain>
        <tissue evidence="2">Leaves</tissue>
    </source>
</reference>
<name>A0A7J6V1X9_THATH</name>
<dbReference type="Proteomes" id="UP000554482">
    <property type="component" value="Unassembled WGS sequence"/>
</dbReference>
<evidence type="ECO:0000313" key="3">
    <source>
        <dbReference type="Proteomes" id="UP000554482"/>
    </source>
</evidence>
<gene>
    <name evidence="2" type="ORF">FRX31_031601</name>
</gene>
<dbReference type="AlphaFoldDB" id="A0A7J6V1X9"/>
<organism evidence="2 3">
    <name type="scientific">Thalictrum thalictroides</name>
    <name type="common">Rue-anemone</name>
    <name type="synonym">Anemone thalictroides</name>
    <dbReference type="NCBI Taxonomy" id="46969"/>
    <lineage>
        <taxon>Eukaryota</taxon>
        <taxon>Viridiplantae</taxon>
        <taxon>Streptophyta</taxon>
        <taxon>Embryophyta</taxon>
        <taxon>Tracheophyta</taxon>
        <taxon>Spermatophyta</taxon>
        <taxon>Magnoliopsida</taxon>
        <taxon>Ranunculales</taxon>
        <taxon>Ranunculaceae</taxon>
        <taxon>Thalictroideae</taxon>
        <taxon>Thalictrum</taxon>
    </lineage>
</organism>
<proteinExistence type="predicted"/>
<feature type="compositionally biased region" description="Pro residues" evidence="1">
    <location>
        <begin position="79"/>
        <end position="92"/>
    </location>
</feature>